<dbReference type="NCBIfam" id="TIGR04056">
    <property type="entry name" value="OMP_RagA_SusC"/>
    <property type="match status" value="1"/>
</dbReference>
<protein>
    <submittedName>
        <fullName evidence="13">SusC/RagA family TonB-linked outer membrane protein</fullName>
    </submittedName>
</protein>
<dbReference type="InterPro" id="IPR037066">
    <property type="entry name" value="Plug_dom_sf"/>
</dbReference>
<dbReference type="Gene3D" id="2.170.130.10">
    <property type="entry name" value="TonB-dependent receptor, plug domain"/>
    <property type="match status" value="1"/>
</dbReference>
<evidence type="ECO:0000256" key="5">
    <source>
        <dbReference type="ARBA" id="ARBA00023077"/>
    </source>
</evidence>
<evidence type="ECO:0000256" key="4">
    <source>
        <dbReference type="ARBA" id="ARBA00022692"/>
    </source>
</evidence>
<dbReference type="InterPro" id="IPR036942">
    <property type="entry name" value="Beta-barrel_TonB_sf"/>
</dbReference>
<comment type="similarity">
    <text evidence="8 9">Belongs to the TonB-dependent receptor family.</text>
</comment>
<gene>
    <name evidence="13" type="ORF">ACFSRY_03520</name>
</gene>
<evidence type="ECO:0000259" key="11">
    <source>
        <dbReference type="Pfam" id="PF00593"/>
    </source>
</evidence>
<evidence type="ECO:0000256" key="6">
    <source>
        <dbReference type="ARBA" id="ARBA00023136"/>
    </source>
</evidence>
<dbReference type="Proteomes" id="UP001597544">
    <property type="component" value="Unassembled WGS sequence"/>
</dbReference>
<evidence type="ECO:0000256" key="8">
    <source>
        <dbReference type="PROSITE-ProRule" id="PRU01360"/>
    </source>
</evidence>
<comment type="subcellular location">
    <subcellularLocation>
        <location evidence="1 8">Cell outer membrane</location>
        <topology evidence="1 8">Multi-pass membrane protein</topology>
    </subcellularLocation>
</comment>
<feature type="chain" id="PRO_5046165800" evidence="10">
    <location>
        <begin position="22"/>
        <end position="1013"/>
    </location>
</feature>
<dbReference type="InterPro" id="IPR008969">
    <property type="entry name" value="CarboxyPept-like_regulatory"/>
</dbReference>
<feature type="domain" description="TonB-dependent receptor-like beta-barrel" evidence="11">
    <location>
        <begin position="464"/>
        <end position="778"/>
    </location>
</feature>
<evidence type="ECO:0000256" key="7">
    <source>
        <dbReference type="ARBA" id="ARBA00023237"/>
    </source>
</evidence>
<feature type="signal peptide" evidence="10">
    <location>
        <begin position="1"/>
        <end position="21"/>
    </location>
</feature>
<evidence type="ECO:0000313" key="14">
    <source>
        <dbReference type="Proteomes" id="UP001597544"/>
    </source>
</evidence>
<dbReference type="InterPro" id="IPR023996">
    <property type="entry name" value="TonB-dep_OMP_SusC/RagA"/>
</dbReference>
<keyword evidence="10" id="KW-0732">Signal</keyword>
<dbReference type="Gene3D" id="2.40.170.20">
    <property type="entry name" value="TonB-dependent receptor, beta-barrel domain"/>
    <property type="match status" value="1"/>
</dbReference>
<evidence type="ECO:0000256" key="1">
    <source>
        <dbReference type="ARBA" id="ARBA00004571"/>
    </source>
</evidence>
<keyword evidence="2 8" id="KW-0813">Transport</keyword>
<keyword evidence="7 8" id="KW-0998">Cell outer membrane</keyword>
<evidence type="ECO:0000256" key="10">
    <source>
        <dbReference type="SAM" id="SignalP"/>
    </source>
</evidence>
<dbReference type="Pfam" id="PF07715">
    <property type="entry name" value="Plug"/>
    <property type="match status" value="1"/>
</dbReference>
<dbReference type="InterPro" id="IPR012910">
    <property type="entry name" value="Plug_dom"/>
</dbReference>
<evidence type="ECO:0000313" key="13">
    <source>
        <dbReference type="EMBL" id="MFD2512921.1"/>
    </source>
</evidence>
<keyword evidence="14" id="KW-1185">Reference proteome</keyword>
<evidence type="ECO:0000256" key="3">
    <source>
        <dbReference type="ARBA" id="ARBA00022452"/>
    </source>
</evidence>
<dbReference type="NCBIfam" id="TIGR04057">
    <property type="entry name" value="SusC_RagA_signa"/>
    <property type="match status" value="1"/>
</dbReference>
<evidence type="ECO:0000256" key="9">
    <source>
        <dbReference type="RuleBase" id="RU003357"/>
    </source>
</evidence>
<keyword evidence="3 8" id="KW-1134">Transmembrane beta strand</keyword>
<dbReference type="PROSITE" id="PS52016">
    <property type="entry name" value="TONB_DEPENDENT_REC_3"/>
    <property type="match status" value="1"/>
</dbReference>
<dbReference type="InterPro" id="IPR000531">
    <property type="entry name" value="Beta-barrel_TonB"/>
</dbReference>
<dbReference type="Gene3D" id="2.60.40.1120">
    <property type="entry name" value="Carboxypeptidase-like, regulatory domain"/>
    <property type="match status" value="1"/>
</dbReference>
<dbReference type="Pfam" id="PF13715">
    <property type="entry name" value="CarbopepD_reg_2"/>
    <property type="match status" value="1"/>
</dbReference>
<sequence length="1013" mass="110640">MRKVLLLSFALLLVLSNVALAQSRAISGKVLAVENGQPLPGVNIVVKGTTVGTFTSADGSYTVNVPSENAVILYSFLGYLPQEISTAGKSTINVQLKEDSKTLSEVIITGYGTVVNKRDAVGAISQVSAKAIENKPMPSLDKALQGQAAGVLVQANNGIPGGAINVRIRGVGSLQAGTQPLYVVDGVQLNTRNDASFTQSNPLAFLNPNDIASIEVLKDAATAAIYGAQAANGVVLITTKKGTAGKTRFTASAYGGATAPLKKLDVLNTQEYLQMRTEAYNNRYLDGIDANRQYTLGTEMRIPNGASLTPEEIAALPTYDWQDAVMQTGKIQNYELSASGGNDKTTFYVAGSYNINEAMFKKVDFKRGTAKLDLTHKASDKLSFTSSLNLSSFSQLAPFATDGSFLGNPAFSASLMIPSNRIYNEDGSYFGLPGSGQVFPGILNQNIVAVNDFNESSQRNNFVVGNISATYELVPGLSFKTFYGLDYRIVQGSSYRDPRTNDAYARKGLGQVENTWNTNFLTTQTLNYNKKIDEHSFNALAGFEYKHEQQEGIFTSADGFPSPQFRYLNSAANPLSASQFFTEFKRISGFGRINYSFGSRYLLALTGRYDGSSRFGANNKFGFFPSVQVGWNIKEEAFMESVDFLSFLKLRGSFGTTGNDQVGNFASRGLYGSGSLYGGAAGINPSSLPNPDLKWERNQTINVGLDFGFFNDRIAGTVEAYNRRSLDLLLDQPVSWTAGYGAFTSNVGELRNRGIEVELRTANIQTASGFKWNTNFNIARNQNEVMKLYGGLDVLPSDNSIRVGHPVGAIFTQKYAGVNPATGRPMFYDINDNIVYTPLNADRRVIGDTQPDWFGGLTNTFQFKGFELDFLFQYEYGRMQSDGQLNFLTENGNRSFNTLQYFYDNRWTTPGQITSVPRPYDGGVEPGGVNHVLGSSRTFNKVDYIRLRSITFSYNVPSSFLSFAKLSTAKIYAQGSNLYTYSDYKGYDPEFFGSATGIIPQSKNYTVGIQLGF</sequence>
<name>A0ABW5IGZ6_9BACT</name>
<comment type="caution">
    <text evidence="13">The sequence shown here is derived from an EMBL/GenBank/DDBJ whole genome shotgun (WGS) entry which is preliminary data.</text>
</comment>
<dbReference type="RefSeq" id="WP_377503381.1">
    <property type="nucleotide sequence ID" value="NZ_JBHULU010000004.1"/>
</dbReference>
<keyword evidence="6 8" id="KW-0472">Membrane</keyword>
<evidence type="ECO:0000256" key="2">
    <source>
        <dbReference type="ARBA" id="ARBA00022448"/>
    </source>
</evidence>
<evidence type="ECO:0000259" key="12">
    <source>
        <dbReference type="Pfam" id="PF07715"/>
    </source>
</evidence>
<dbReference type="EMBL" id="JBHULU010000004">
    <property type="protein sequence ID" value="MFD2512921.1"/>
    <property type="molecule type" value="Genomic_DNA"/>
</dbReference>
<proteinExistence type="inferred from homology"/>
<dbReference type="InterPro" id="IPR039426">
    <property type="entry name" value="TonB-dep_rcpt-like"/>
</dbReference>
<keyword evidence="5 9" id="KW-0798">TonB box</keyword>
<dbReference type="InterPro" id="IPR023997">
    <property type="entry name" value="TonB-dep_OMP_SusC/RagA_CS"/>
</dbReference>
<organism evidence="13 14">
    <name type="scientific">Pontibacter locisalis</name>
    <dbReference type="NCBI Taxonomy" id="1719035"/>
    <lineage>
        <taxon>Bacteria</taxon>
        <taxon>Pseudomonadati</taxon>
        <taxon>Bacteroidota</taxon>
        <taxon>Cytophagia</taxon>
        <taxon>Cytophagales</taxon>
        <taxon>Hymenobacteraceae</taxon>
        <taxon>Pontibacter</taxon>
    </lineage>
</organism>
<accession>A0ABW5IGZ6</accession>
<dbReference type="SUPFAM" id="SSF49464">
    <property type="entry name" value="Carboxypeptidase regulatory domain-like"/>
    <property type="match status" value="1"/>
</dbReference>
<dbReference type="SUPFAM" id="SSF56935">
    <property type="entry name" value="Porins"/>
    <property type="match status" value="1"/>
</dbReference>
<feature type="domain" description="TonB-dependent receptor plug" evidence="12">
    <location>
        <begin position="117"/>
        <end position="234"/>
    </location>
</feature>
<dbReference type="Pfam" id="PF00593">
    <property type="entry name" value="TonB_dep_Rec_b-barrel"/>
    <property type="match status" value="1"/>
</dbReference>
<keyword evidence="4 8" id="KW-0812">Transmembrane</keyword>
<reference evidence="14" key="1">
    <citation type="journal article" date="2019" name="Int. J. Syst. Evol. Microbiol.">
        <title>The Global Catalogue of Microorganisms (GCM) 10K type strain sequencing project: providing services to taxonomists for standard genome sequencing and annotation.</title>
        <authorList>
            <consortium name="The Broad Institute Genomics Platform"/>
            <consortium name="The Broad Institute Genome Sequencing Center for Infectious Disease"/>
            <person name="Wu L."/>
            <person name="Ma J."/>
        </authorList>
    </citation>
    <scope>NUCLEOTIDE SEQUENCE [LARGE SCALE GENOMIC DNA]</scope>
    <source>
        <strain evidence="14">KCTC 42498</strain>
    </source>
</reference>